<keyword evidence="1" id="KW-0378">Hydrolase</keyword>
<evidence type="ECO:0000256" key="1">
    <source>
        <dbReference type="ARBA" id="ARBA00022801"/>
    </source>
</evidence>
<protein>
    <submittedName>
        <fullName evidence="4">Glucosamine-6-phosphate deaminase</fullName>
    </submittedName>
</protein>
<dbReference type="InterPro" id="IPR004547">
    <property type="entry name" value="Glucosamine6P_isomerase"/>
</dbReference>
<organism evidence="4 5">
    <name type="scientific">Cohnella endophytica</name>
    <dbReference type="NCBI Taxonomy" id="2419778"/>
    <lineage>
        <taxon>Bacteria</taxon>
        <taxon>Bacillati</taxon>
        <taxon>Bacillota</taxon>
        <taxon>Bacilli</taxon>
        <taxon>Bacillales</taxon>
        <taxon>Paenibacillaceae</taxon>
        <taxon>Cohnella</taxon>
    </lineage>
</organism>
<dbReference type="GO" id="GO:0004342">
    <property type="term" value="F:glucosamine-6-phosphate deaminase activity"/>
    <property type="evidence" value="ECO:0007669"/>
    <property type="project" value="InterPro"/>
</dbReference>
<comment type="caution">
    <text evidence="4">The sequence shown here is derived from an EMBL/GenBank/DDBJ whole genome shotgun (WGS) entry which is preliminary data.</text>
</comment>
<dbReference type="Proteomes" id="UP000282076">
    <property type="component" value="Unassembled WGS sequence"/>
</dbReference>
<dbReference type="GO" id="GO:0005737">
    <property type="term" value="C:cytoplasm"/>
    <property type="evidence" value="ECO:0007669"/>
    <property type="project" value="TreeGrafter"/>
</dbReference>
<evidence type="ECO:0000313" key="5">
    <source>
        <dbReference type="Proteomes" id="UP000282076"/>
    </source>
</evidence>
<dbReference type="CDD" id="cd01399">
    <property type="entry name" value="GlcN6P_deaminase"/>
    <property type="match status" value="1"/>
</dbReference>
<dbReference type="PANTHER" id="PTHR11280:SF5">
    <property type="entry name" value="GLUCOSAMINE-6-PHOSPHATE ISOMERASE"/>
    <property type="match status" value="1"/>
</dbReference>
<gene>
    <name evidence="4" type="ORF">D7Z26_16780</name>
</gene>
<dbReference type="InterPro" id="IPR037171">
    <property type="entry name" value="NagB/RpiA_transferase-like"/>
</dbReference>
<dbReference type="InterPro" id="IPR006148">
    <property type="entry name" value="Glc/Gal-6P_isomerase"/>
</dbReference>
<dbReference type="GO" id="GO:0042802">
    <property type="term" value="F:identical protein binding"/>
    <property type="evidence" value="ECO:0007669"/>
    <property type="project" value="TreeGrafter"/>
</dbReference>
<dbReference type="Gene3D" id="3.40.50.1360">
    <property type="match status" value="1"/>
</dbReference>
<dbReference type="AlphaFoldDB" id="A0A494XRH4"/>
<dbReference type="Pfam" id="PF01182">
    <property type="entry name" value="Glucosamine_iso"/>
    <property type="match status" value="1"/>
</dbReference>
<evidence type="ECO:0000256" key="2">
    <source>
        <dbReference type="ARBA" id="ARBA00023277"/>
    </source>
</evidence>
<reference evidence="4 5" key="1">
    <citation type="submission" date="2018-10" db="EMBL/GenBank/DDBJ databases">
        <title>Cohnella sp. M2MS4P-1, whole genome shotgun sequence.</title>
        <authorList>
            <person name="Tuo L."/>
        </authorList>
    </citation>
    <scope>NUCLEOTIDE SEQUENCE [LARGE SCALE GENOMIC DNA]</scope>
    <source>
        <strain evidence="4 5">M2MS4P-1</strain>
    </source>
</reference>
<dbReference type="InterPro" id="IPR018321">
    <property type="entry name" value="Glucosamine6P_isomerase_CS"/>
</dbReference>
<evidence type="ECO:0000313" key="4">
    <source>
        <dbReference type="EMBL" id="RKP51446.1"/>
    </source>
</evidence>
<dbReference type="GO" id="GO:0019262">
    <property type="term" value="P:N-acetylneuraminate catabolic process"/>
    <property type="evidence" value="ECO:0007669"/>
    <property type="project" value="TreeGrafter"/>
</dbReference>
<dbReference type="PANTHER" id="PTHR11280">
    <property type="entry name" value="GLUCOSAMINE-6-PHOSPHATE ISOMERASE"/>
    <property type="match status" value="1"/>
</dbReference>
<dbReference type="RefSeq" id="WP_120978144.1">
    <property type="nucleotide sequence ID" value="NZ_RBZM01000007.1"/>
</dbReference>
<dbReference type="OrthoDB" id="9791139at2"/>
<dbReference type="SUPFAM" id="SSF100950">
    <property type="entry name" value="NagB/RpiA/CoA transferase-like"/>
    <property type="match status" value="1"/>
</dbReference>
<feature type="domain" description="Glucosamine/galactosamine-6-phosphate isomerase" evidence="3">
    <location>
        <begin position="14"/>
        <end position="225"/>
    </location>
</feature>
<dbReference type="EMBL" id="RBZM01000007">
    <property type="protein sequence ID" value="RKP51446.1"/>
    <property type="molecule type" value="Genomic_DNA"/>
</dbReference>
<sequence>MKTYIGRDYREMSLRAAELIIQHIKQKPDSLVCFAAGNTPIGTFSCLVEALRNGEVNFDRCRFISLDEWVGLNGKDEGSCRQTMDLHFFGPCGIKEENVHFFNGTSDNLEEECKKMDELIGSHGKIDLLLLGVGMNGHLGFNEPQVSFDLYSHVIDLDSVTKQVSSKYFQEEKDLQRGITLGIKHVLQAGNVIVVVDGEKKAEIMRQALHHEVTNEVPVTVLQRHPNVHFCLDEAAAAFI</sequence>
<dbReference type="PROSITE" id="PS01161">
    <property type="entry name" value="GLC_GALNAC_ISOMERASE"/>
    <property type="match status" value="1"/>
</dbReference>
<accession>A0A494XRH4</accession>
<dbReference type="GO" id="GO:0006043">
    <property type="term" value="P:glucosamine catabolic process"/>
    <property type="evidence" value="ECO:0007669"/>
    <property type="project" value="TreeGrafter"/>
</dbReference>
<name>A0A494XRH4_9BACL</name>
<keyword evidence="5" id="KW-1185">Reference proteome</keyword>
<keyword evidence="2" id="KW-0119">Carbohydrate metabolism</keyword>
<dbReference type="GO" id="GO:0006046">
    <property type="term" value="P:N-acetylglucosamine catabolic process"/>
    <property type="evidence" value="ECO:0007669"/>
    <property type="project" value="TreeGrafter"/>
</dbReference>
<proteinExistence type="predicted"/>
<evidence type="ECO:0000259" key="3">
    <source>
        <dbReference type="Pfam" id="PF01182"/>
    </source>
</evidence>
<dbReference type="GO" id="GO:0005975">
    <property type="term" value="P:carbohydrate metabolic process"/>
    <property type="evidence" value="ECO:0007669"/>
    <property type="project" value="InterPro"/>
</dbReference>